<dbReference type="RefSeq" id="WP_066918234.1">
    <property type="nucleotide sequence ID" value="NZ_CP011971.1"/>
</dbReference>
<sequence>MKKRIVLGAGLVLTLGTAVASMYGRGETDSVLNLEMQTDASSEVSAATLALWKATAASRDYTAPKLPI</sequence>
<protein>
    <submittedName>
        <fullName evidence="1">Uncharacterized protein</fullName>
    </submittedName>
</protein>
<evidence type="ECO:0000313" key="2">
    <source>
        <dbReference type="Proteomes" id="UP000070250"/>
    </source>
</evidence>
<dbReference type="KEGG" id="sdf:ACG33_01875"/>
<dbReference type="EMBL" id="CP011971">
    <property type="protein sequence ID" value="AMN45876.1"/>
    <property type="molecule type" value="Genomic_DNA"/>
</dbReference>
<organism evidence="1 2">
    <name type="scientific">Steroidobacter denitrificans</name>
    <dbReference type="NCBI Taxonomy" id="465721"/>
    <lineage>
        <taxon>Bacteria</taxon>
        <taxon>Pseudomonadati</taxon>
        <taxon>Pseudomonadota</taxon>
        <taxon>Gammaproteobacteria</taxon>
        <taxon>Steroidobacterales</taxon>
        <taxon>Steroidobacteraceae</taxon>
        <taxon>Steroidobacter</taxon>
    </lineage>
</organism>
<dbReference type="AlphaFoldDB" id="A0A127F610"/>
<dbReference type="Proteomes" id="UP000070250">
    <property type="component" value="Chromosome"/>
</dbReference>
<accession>A0A127F610</accession>
<reference evidence="1 2" key="1">
    <citation type="submission" date="2015-06" db="EMBL/GenBank/DDBJ databases">
        <title>A Comprehensive Approach to Explore the Metabolic and Phylogenetic Diversity of Bacterial Steroid Degradation in the Environment: Testosterone as an Example.</title>
        <authorList>
            <person name="Yang F.-C."/>
            <person name="Chen Y.-L."/>
            <person name="Yu C.-P."/>
            <person name="Tang S.-L."/>
            <person name="Wang P.-H."/>
            <person name="Ismail W."/>
            <person name="Wang C.-H."/>
            <person name="Yang C.-Y."/>
            <person name="Chiang Y.-R."/>
        </authorList>
    </citation>
    <scope>NUCLEOTIDE SEQUENCE [LARGE SCALE GENOMIC DNA]</scope>
    <source>
        <strain evidence="1 2">DSM 18526</strain>
    </source>
</reference>
<name>A0A127F610_STEDE</name>
<proteinExistence type="predicted"/>
<keyword evidence="2" id="KW-1185">Reference proteome</keyword>
<gene>
    <name evidence="1" type="ORF">ACG33_01875</name>
</gene>
<evidence type="ECO:0000313" key="1">
    <source>
        <dbReference type="EMBL" id="AMN45876.1"/>
    </source>
</evidence>